<accession>A0A1W6LMS1</accession>
<evidence type="ECO:0000313" key="2">
    <source>
        <dbReference type="EMBL" id="ARN57075.1"/>
    </source>
</evidence>
<organism evidence="2 3">
    <name type="scientific">Sedimentisphaera salicampi</name>
    <dbReference type="NCBI Taxonomy" id="1941349"/>
    <lineage>
        <taxon>Bacteria</taxon>
        <taxon>Pseudomonadati</taxon>
        <taxon>Planctomycetota</taxon>
        <taxon>Phycisphaerae</taxon>
        <taxon>Sedimentisphaerales</taxon>
        <taxon>Sedimentisphaeraceae</taxon>
        <taxon>Sedimentisphaera</taxon>
    </lineage>
</organism>
<dbReference type="RefSeq" id="WP_085755751.1">
    <property type="nucleotide sequence ID" value="NZ_CP021023.1"/>
</dbReference>
<reference evidence="3" key="1">
    <citation type="submission" date="2017-04" db="EMBL/GenBank/DDBJ databases">
        <title>Comparative genomics and description of representatives of a novel lineage of planctomycetes thriving in anoxic sediments.</title>
        <authorList>
            <person name="Spring S."/>
            <person name="Bunk B."/>
            <person name="Sproer C."/>
        </authorList>
    </citation>
    <scope>NUCLEOTIDE SEQUENCE [LARGE SCALE GENOMIC DNA]</scope>
    <source>
        <strain evidence="3">ST-PulAB-D4</strain>
    </source>
</reference>
<dbReference type="Pfam" id="PF17253">
    <property type="entry name" value="DUF5320"/>
    <property type="match status" value="1"/>
</dbReference>
<dbReference type="InterPro" id="IPR035205">
    <property type="entry name" value="DUF5320"/>
</dbReference>
<evidence type="ECO:0000313" key="3">
    <source>
        <dbReference type="Proteomes" id="UP000193334"/>
    </source>
</evidence>
<keyword evidence="1" id="KW-0175">Coiled coil</keyword>
<dbReference type="AlphaFoldDB" id="A0A1W6LMS1"/>
<dbReference type="Proteomes" id="UP000193334">
    <property type="component" value="Chromosome"/>
</dbReference>
<proteinExistence type="predicted"/>
<feature type="coiled-coil region" evidence="1">
    <location>
        <begin position="78"/>
        <end position="105"/>
    </location>
</feature>
<gene>
    <name evidence="2" type="ORF">STSP1_01470</name>
</gene>
<protein>
    <recommendedName>
        <fullName evidence="4">DUF5320 domain-containing protein</fullName>
    </recommendedName>
</protein>
<name>A0A1W6LMS1_9BACT</name>
<keyword evidence="3" id="KW-1185">Reference proteome</keyword>
<sequence length="110" mass="11655">MPRGDRTGPAGLGPMTGRAAGYCTGNPVPGFMNGFGFGFRGGGRGMGRGLGRGFGFGRGAYQAPAYGAYNAPAYGQPQMDTETEKQVLEDNLSQLKEQMSQIEKRLESLK</sequence>
<dbReference type="STRING" id="1941349.STSP1_01470"/>
<dbReference type="EMBL" id="CP021023">
    <property type="protein sequence ID" value="ARN57075.1"/>
    <property type="molecule type" value="Genomic_DNA"/>
</dbReference>
<dbReference type="KEGG" id="pbp:STSP1_01470"/>
<evidence type="ECO:0000256" key="1">
    <source>
        <dbReference type="SAM" id="Coils"/>
    </source>
</evidence>
<evidence type="ECO:0008006" key="4">
    <source>
        <dbReference type="Google" id="ProtNLM"/>
    </source>
</evidence>